<dbReference type="SUPFAM" id="SSF57424">
    <property type="entry name" value="LDL receptor-like module"/>
    <property type="match status" value="1"/>
</dbReference>
<dbReference type="OMA" id="NVKPKWK"/>
<dbReference type="PhylomeDB" id="Q17IR5"/>
<dbReference type="PROSITE" id="PS01209">
    <property type="entry name" value="LDLRA_1"/>
    <property type="match status" value="1"/>
</dbReference>
<feature type="disulfide bond" evidence="2">
    <location>
        <begin position="238"/>
        <end position="256"/>
    </location>
</feature>
<dbReference type="InterPro" id="IPR000859">
    <property type="entry name" value="CUB_dom"/>
</dbReference>
<evidence type="ECO:0000259" key="5">
    <source>
        <dbReference type="PROSITE" id="PS01180"/>
    </source>
</evidence>
<dbReference type="InterPro" id="IPR053207">
    <property type="entry name" value="Non-NMDA_GluR_Accessory"/>
</dbReference>
<dbReference type="FunFam" id="2.60.120.290:FF:000065">
    <property type="entry name" value="Uncharacterized protein, isoform E"/>
    <property type="match status" value="1"/>
</dbReference>
<dbReference type="PANTHER" id="PTHR47537:SF4">
    <property type="entry name" value="GH12701P"/>
    <property type="match status" value="1"/>
</dbReference>
<keyword evidence="4" id="KW-0472">Membrane</keyword>
<evidence type="ECO:0000313" key="7">
    <source>
        <dbReference type="Proteomes" id="UP000682892"/>
    </source>
</evidence>
<dbReference type="InterPro" id="IPR056707">
    <property type="entry name" value="DUF7805"/>
</dbReference>
<evidence type="ECO:0000256" key="3">
    <source>
        <dbReference type="SAM" id="MobiDB-lite"/>
    </source>
</evidence>
<dbReference type="InterPro" id="IPR035914">
    <property type="entry name" value="Sperma_CUB_dom_sf"/>
</dbReference>
<dbReference type="Pfam" id="PF25090">
    <property type="entry name" value="DUF7805"/>
    <property type="match status" value="1"/>
</dbReference>
<dbReference type="SUPFAM" id="SSF49854">
    <property type="entry name" value="Spermadhesin, CUB domain"/>
    <property type="match status" value="2"/>
</dbReference>
<keyword evidence="4" id="KW-1133">Transmembrane helix</keyword>
<dbReference type="STRING" id="7159.Q17IR5"/>
<name>Q17IR5_AEDAE</name>
<accession>Q17IR5</accession>
<evidence type="ECO:0000313" key="6">
    <source>
        <dbReference type="EMBL" id="EAT46575.1"/>
    </source>
</evidence>
<dbReference type="CDD" id="cd00112">
    <property type="entry name" value="LDLa"/>
    <property type="match status" value="1"/>
</dbReference>
<dbReference type="InterPro" id="IPR002172">
    <property type="entry name" value="LDrepeatLR_classA_rpt"/>
</dbReference>
<dbReference type="Gene3D" id="2.60.120.290">
    <property type="entry name" value="Spermadhesin, CUB domain"/>
    <property type="match status" value="2"/>
</dbReference>
<feature type="transmembrane region" description="Helical" evidence="4">
    <location>
        <begin position="175"/>
        <end position="197"/>
    </location>
</feature>
<dbReference type="CDD" id="cd00041">
    <property type="entry name" value="CUB"/>
    <property type="match status" value="1"/>
</dbReference>
<organism evidence="6 7">
    <name type="scientific">Aedes aegypti</name>
    <name type="common">Yellowfever mosquito</name>
    <name type="synonym">Culex aegypti</name>
    <dbReference type="NCBI Taxonomy" id="7159"/>
    <lineage>
        <taxon>Eukaryota</taxon>
        <taxon>Metazoa</taxon>
        <taxon>Ecdysozoa</taxon>
        <taxon>Arthropoda</taxon>
        <taxon>Hexapoda</taxon>
        <taxon>Insecta</taxon>
        <taxon>Pterygota</taxon>
        <taxon>Neoptera</taxon>
        <taxon>Endopterygota</taxon>
        <taxon>Diptera</taxon>
        <taxon>Nematocera</taxon>
        <taxon>Culicoidea</taxon>
        <taxon>Culicidae</taxon>
        <taxon>Culicinae</taxon>
        <taxon>Aedini</taxon>
        <taxon>Aedes</taxon>
        <taxon>Stegomyia</taxon>
    </lineage>
</organism>
<feature type="domain" description="CUB" evidence="5">
    <location>
        <begin position="269"/>
        <end position="395"/>
    </location>
</feature>
<evidence type="ECO:0000256" key="4">
    <source>
        <dbReference type="SAM" id="Phobius"/>
    </source>
</evidence>
<proteinExistence type="predicted"/>
<reference evidence="6" key="2">
    <citation type="journal article" date="2007" name="Science">
        <title>Genome sequence of Aedes aegypti, a major arbovirus vector.</title>
        <authorList>
            <person name="Nene V."/>
            <person name="Wortman J.R."/>
            <person name="Lawson D."/>
            <person name="Haas B."/>
            <person name="Kodira C."/>
            <person name="Tu Z.J."/>
            <person name="Loftus B."/>
            <person name="Xi Z."/>
            <person name="Megy K."/>
            <person name="Grabherr M."/>
            <person name="Ren Q."/>
            <person name="Zdobnov E.M."/>
            <person name="Lobo N.F."/>
            <person name="Campbell K.S."/>
            <person name="Brown S.E."/>
            <person name="Bonaldo M.F."/>
            <person name="Zhu J."/>
            <person name="Sinkins S.P."/>
            <person name="Hogenkamp D.G."/>
            <person name="Amedeo P."/>
            <person name="Arensburger P."/>
            <person name="Atkinson P.W."/>
            <person name="Bidwell S."/>
            <person name="Biedler J."/>
            <person name="Birney E."/>
            <person name="Bruggner R.V."/>
            <person name="Costas J."/>
            <person name="Coy M.R."/>
            <person name="Crabtree J."/>
            <person name="Crawford M."/>
            <person name="Debruyn B."/>
            <person name="Decaprio D."/>
            <person name="Eiglmeier K."/>
            <person name="Eisenstadt E."/>
            <person name="El-Dorry H."/>
            <person name="Gelbart W.M."/>
            <person name="Gomes S.L."/>
            <person name="Hammond M."/>
            <person name="Hannick L.I."/>
            <person name="Hogan J.R."/>
            <person name="Holmes M.H."/>
            <person name="Jaffe D."/>
            <person name="Johnston J.S."/>
            <person name="Kennedy R.C."/>
            <person name="Koo H."/>
            <person name="Kravitz S."/>
            <person name="Kriventseva E.V."/>
            <person name="Kulp D."/>
            <person name="Labutti K."/>
            <person name="Lee E."/>
            <person name="Li S."/>
            <person name="Lovin D.D."/>
            <person name="Mao C."/>
            <person name="Mauceli E."/>
            <person name="Menck C.F."/>
            <person name="Miller J.R."/>
            <person name="Montgomery P."/>
            <person name="Mori A."/>
            <person name="Nascimento A.L."/>
            <person name="Naveira H.F."/>
            <person name="Nusbaum C."/>
            <person name="O'leary S."/>
            <person name="Orvis J."/>
            <person name="Pertea M."/>
            <person name="Quesneville H."/>
            <person name="Reidenbach K.R."/>
            <person name="Rogers Y.H."/>
            <person name="Roth C.W."/>
            <person name="Schneider J.R."/>
            <person name="Schatz M."/>
            <person name="Shumway M."/>
            <person name="Stanke M."/>
            <person name="Stinson E.O."/>
            <person name="Tubio J.M."/>
            <person name="Vanzee J.P."/>
            <person name="Verjovski-Almeida S."/>
            <person name="Werner D."/>
            <person name="White O."/>
            <person name="Wyder S."/>
            <person name="Zeng Q."/>
            <person name="Zhao Q."/>
            <person name="Zhao Y."/>
            <person name="Hill C.A."/>
            <person name="Raikhel A.S."/>
            <person name="Soares M.B."/>
            <person name="Knudson D.L."/>
            <person name="Lee N.H."/>
            <person name="Galagan J."/>
            <person name="Salzberg S.L."/>
            <person name="Paulsen I.T."/>
            <person name="Dimopoulos G."/>
            <person name="Collins F.H."/>
            <person name="Birren B."/>
            <person name="Fraser-Liggett C.M."/>
            <person name="Severson D.W."/>
        </authorList>
    </citation>
    <scope>NUCLEOTIDE SEQUENCE [LARGE SCALE GENOMIC DNA]</scope>
    <source>
        <strain evidence="6">Liverpool</strain>
    </source>
</reference>
<comment type="caution">
    <text evidence="2">Lacks conserved residue(s) required for the propagation of feature annotation.</text>
</comment>
<dbReference type="eggNOG" id="KOG1215">
    <property type="taxonomic scope" value="Eukaryota"/>
</dbReference>
<dbReference type="SMART" id="SM00192">
    <property type="entry name" value="LDLa"/>
    <property type="match status" value="2"/>
</dbReference>
<evidence type="ECO:0000256" key="1">
    <source>
        <dbReference type="ARBA" id="ARBA00023157"/>
    </source>
</evidence>
<reference evidence="6" key="3">
    <citation type="submission" date="2012-09" db="EMBL/GenBank/DDBJ databases">
        <authorList>
            <consortium name="VectorBase"/>
        </authorList>
    </citation>
    <scope>NUCLEOTIDE SEQUENCE</scope>
    <source>
        <strain evidence="6">Liverpool</strain>
    </source>
</reference>
<dbReference type="PRINTS" id="PR00261">
    <property type="entry name" value="LDLRECEPTOR"/>
</dbReference>
<feature type="transmembrane region" description="Helical" evidence="4">
    <location>
        <begin position="1263"/>
        <end position="1283"/>
    </location>
</feature>
<sequence>MFAFTKDSSSSSADQSEPDAILTMSSGNATTICRGATSATTPPSTAATFRKRWRRTTSFHRHRHKRLPRDAGDSTDVMETQSHTLHNGNDDSGTANATIRLQHCQPPSEAENNLADVTRTSSIKHHPRIPISISTAATGRPSPSGKRSGGGRWSFVQHPASSSSTSCSTSWRWNFVLVFTVVGPLMLLSCLLSPVLAAKSGQSGIVISSAAETVGVDEPVAAAQKQSRRQCAMSEHSCNNGRCVPLNKYCNNVNDCGDGSDEPRFCTRCNRTYYGNIGLTYDLELHRPKEDRIPYVCILTFTAAGGNHGDIVQITLDSFTLGKFVSYTENGCPDGYLQVAEASRTPVGGMWCGTTWGPATFFSETRSLVMTVKLLKLSRDQSGYNFDFRIKYKMLSRDSAVVRYGGIKNEPIAPWTNVSYIPNYPIIDDFTNSTAHSEKQFSGQRSGSSSMELAFDNSTGRAYGGSFGSGSIGSGGFFQSQNRERPYSIRNLTSLAFQPGGGAQTENYTEPKYYLGDLMPGTYCSRIFTNCDKKACRLQSPNFPGVYPRNLTCYFAVRQHDVPPGKHAFIVISQPKGNLVWISTEASTATIASATSDKDKKYRPRLHTWNECDSVQDYITVYDGYTTRDPVILKLCGGGESIPAAISSGPELLVEFTTSPFGTFSNPKTSSHSLHGFQLEVSVKFVDLQSPTYAKSKRICEFWLRGTGHGVLQNPQHSLAPNTTCLYHLQGTEALSLDAINIPRRSGALSTSPTRFKVWISIMKFELAPEFGANEEQLIQYQTKEDCTGMLRIWDGPLREVPVCKDIDCLAMDKDGHLRPTIRFGQNSTNVIARYCGGTVQRSCDHGMLNVSNARPCTLAESFVSSSDFVTLELRTTESTVLRPLQFALKYEFVDFMQDGLPISAENDCNRRFVSSQMEKKGPHPVRSVRNIFLFGRGGAKHLHCVYRFEAQRGERIRVEISKAMTGNRTCDSRVDPDTGRSYCFGNNSARIEIFERPWHESILFPRGCICNSTNRSYLPIVFTSTGREVEIHFRAGNMTSIDDPDSLNFEGSFEFVKAPLMCKDVRRKNAVTGVVNLSTGEMECRTRPWLIEPSHDKYIYIRMRGLFLRKSDPTMPMKYNASLSTVTPIRCNTKSRVIISNSEGVSLTACPLPDETPHRHMVEVFSAGWTHLHPHFGIEPSKVISVEFLHPDDQTYSFTWLEISKRGSQGFSMVREECQFTCPGLDACVNGSIFCDGIEQCPSGEDESFTHCSALLRLPAEVLAGFSVLLLLLCCGLIAYVYRKIKRRCRRPSVLQTRLKSLSSMDTAVFDEKEVIC</sequence>
<dbReference type="PANTHER" id="PTHR47537">
    <property type="entry name" value="CUBILIN"/>
    <property type="match status" value="1"/>
</dbReference>
<dbReference type="InterPro" id="IPR023415">
    <property type="entry name" value="LDLR_class-A_CS"/>
</dbReference>
<keyword evidence="1 2" id="KW-1015">Disulfide bond</keyword>
<dbReference type="GO" id="GO:0005886">
    <property type="term" value="C:plasma membrane"/>
    <property type="evidence" value="ECO:0007669"/>
    <property type="project" value="TreeGrafter"/>
</dbReference>
<evidence type="ECO:0000256" key="2">
    <source>
        <dbReference type="PROSITE-ProRule" id="PRU00124"/>
    </source>
</evidence>
<protein>
    <submittedName>
        <fullName evidence="6">AAEL002265-PA</fullName>
    </submittedName>
</protein>
<dbReference type="Proteomes" id="UP000682892">
    <property type="component" value="Unassembled WGS sequence"/>
</dbReference>
<gene>
    <name evidence="6" type="ORF">AaeL_AAEL002265</name>
</gene>
<dbReference type="VEuPathDB" id="VectorBase:AAEL012633"/>
<feature type="region of interest" description="Disordered" evidence="3">
    <location>
        <begin position="120"/>
        <end position="155"/>
    </location>
</feature>
<dbReference type="SMART" id="SM00042">
    <property type="entry name" value="CUB"/>
    <property type="match status" value="1"/>
</dbReference>
<dbReference type="PROSITE" id="PS50068">
    <property type="entry name" value="LDLRA_2"/>
    <property type="match status" value="2"/>
</dbReference>
<dbReference type="PaxDb" id="7159-AAEL002265-PA"/>
<dbReference type="Gene3D" id="4.10.400.10">
    <property type="entry name" value="Low-density Lipoprotein Receptor"/>
    <property type="match status" value="1"/>
</dbReference>
<reference evidence="6" key="1">
    <citation type="submission" date="2005-10" db="EMBL/GenBank/DDBJ databases">
        <authorList>
            <person name="Loftus B.J."/>
            <person name="Nene V.M."/>
            <person name="Hannick L.I."/>
            <person name="Bidwell S."/>
            <person name="Haas B."/>
            <person name="Amedeo P."/>
            <person name="Orvis J."/>
            <person name="Wortman J.R."/>
            <person name="White O.R."/>
            <person name="Salzberg S."/>
            <person name="Shumway M."/>
            <person name="Koo H."/>
            <person name="Zhao Y."/>
            <person name="Holmes M."/>
            <person name="Miller J."/>
            <person name="Schatz M."/>
            <person name="Pop M."/>
            <person name="Pai G."/>
            <person name="Utterback T."/>
            <person name="Rogers Y.-H."/>
            <person name="Kravitz S."/>
            <person name="Fraser C.M."/>
        </authorList>
    </citation>
    <scope>NUCLEOTIDE SEQUENCE</scope>
    <source>
        <strain evidence="6">Liverpool</strain>
    </source>
</reference>
<dbReference type="Gene3D" id="2.40.128.620">
    <property type="match status" value="1"/>
</dbReference>
<dbReference type="Pfam" id="PF00057">
    <property type="entry name" value="Ldl_recept_a"/>
    <property type="match status" value="1"/>
</dbReference>
<dbReference type="VEuPathDB" id="VectorBase:AAEL025785"/>
<dbReference type="EMBL" id="CH477237">
    <property type="protein sequence ID" value="EAT46575.1"/>
    <property type="molecule type" value="Genomic_DNA"/>
</dbReference>
<feature type="domain" description="CUB" evidence="5">
    <location>
        <begin position="524"/>
        <end position="684"/>
    </location>
</feature>
<dbReference type="InterPro" id="IPR036055">
    <property type="entry name" value="LDL_receptor-like_sf"/>
</dbReference>
<dbReference type="HOGENOM" id="CLU_003797_0_1_1"/>
<dbReference type="PROSITE" id="PS01180">
    <property type="entry name" value="CUB"/>
    <property type="match status" value="2"/>
</dbReference>
<keyword evidence="4" id="KW-0812">Transmembrane</keyword>
<feature type="disulfide bond" evidence="2">
    <location>
        <begin position="231"/>
        <end position="243"/>
    </location>
</feature>